<dbReference type="AlphaFoldDB" id="A0AAC9MYW8"/>
<evidence type="ECO:0000256" key="2">
    <source>
        <dbReference type="PROSITE-ProRule" id="PRU00504"/>
    </source>
</evidence>
<feature type="repeat" description="NHL" evidence="2">
    <location>
        <begin position="98"/>
        <end position="128"/>
    </location>
</feature>
<dbReference type="Gene3D" id="2.40.10.500">
    <property type="match status" value="1"/>
</dbReference>
<dbReference type="Pfam" id="PF25021">
    <property type="entry name" value="TEN_NHL"/>
    <property type="match status" value="2"/>
</dbReference>
<evidence type="ECO:0000256" key="1">
    <source>
        <dbReference type="ARBA" id="ARBA00022737"/>
    </source>
</evidence>
<feature type="domain" description="Teneurin NHL" evidence="3">
    <location>
        <begin position="87"/>
        <end position="137"/>
    </location>
</feature>
<dbReference type="InterPro" id="IPR013783">
    <property type="entry name" value="Ig-like_fold"/>
</dbReference>
<evidence type="ECO:0000313" key="5">
    <source>
        <dbReference type="Proteomes" id="UP000095210"/>
    </source>
</evidence>
<evidence type="ECO:0000259" key="3">
    <source>
        <dbReference type="Pfam" id="PF25021"/>
    </source>
</evidence>
<dbReference type="PANTHER" id="PTHR46388:SF2">
    <property type="entry name" value="NHL REPEAT-CONTAINING PROTEIN 2"/>
    <property type="match status" value="1"/>
</dbReference>
<keyword evidence="1" id="KW-0677">Repeat</keyword>
<feature type="domain" description="Teneurin NHL" evidence="3">
    <location>
        <begin position="143"/>
        <end position="194"/>
    </location>
</feature>
<dbReference type="PROSITE" id="PS51125">
    <property type="entry name" value="NHL"/>
    <property type="match status" value="4"/>
</dbReference>
<dbReference type="RefSeq" id="WP_084643284.1">
    <property type="nucleotide sequence ID" value="NZ_CP014859.1"/>
</dbReference>
<dbReference type="InterPro" id="IPR001258">
    <property type="entry name" value="NHL_repeat"/>
</dbReference>
<organism evidence="4 5">
    <name type="scientific">Actinoalloteichus hymeniacidonis</name>
    <dbReference type="NCBI Taxonomy" id="340345"/>
    <lineage>
        <taxon>Bacteria</taxon>
        <taxon>Bacillati</taxon>
        <taxon>Actinomycetota</taxon>
        <taxon>Actinomycetes</taxon>
        <taxon>Pseudonocardiales</taxon>
        <taxon>Pseudonocardiaceae</taxon>
        <taxon>Actinoalloteichus</taxon>
    </lineage>
</organism>
<sequence>MTGSTTTSLESTVADAVVTTVAGAGEGGAGEDEDGHAIRTQLRCPTGIAVDTANKTVYIADAGNHRIRRIQHGRICTIAGIGEPGFGGDGGPADQARLTTPTGIAIDPDGNLYIADSANHRIRKVDPSGHISTIAGTGEPGFGGDGGRADRARLTTPTGIAIDPDGNLYIADSANHRIRKVDLSGHIGTIAGIEQSGASVLNFPVAVALDRKGAVYVAERGAARIIRIDDGGTIGVLAGPGAPGAQAGVRLSEPSGVAVDEHGDVYIADSGSHRIRKFSAGTISTIAGIGSPGRGEIGARAVVSPLDTPRGVAVDEYGNVFVADAGSHRVRKITLVDDLTAVGGDGQRPAPGGLFPRPIIVRITREGRPVIAVPVTFTITGDTTSGARFNHAPRTRWVARTNMAGEAAAELTAGPTPGTVRIEAAVGVRVAAFTAAVEPPGVVPNPN</sequence>
<dbReference type="SMART" id="SM00135">
    <property type="entry name" value="LY"/>
    <property type="match status" value="4"/>
</dbReference>
<dbReference type="Gene3D" id="2.120.10.30">
    <property type="entry name" value="TolB, C-terminal domain"/>
    <property type="match status" value="3"/>
</dbReference>
<name>A0AAC9MYW8_9PSEU</name>
<dbReference type="InterPro" id="IPR011042">
    <property type="entry name" value="6-blade_b-propeller_TolB-like"/>
</dbReference>
<feature type="repeat" description="NHL" evidence="2">
    <location>
        <begin position="41"/>
        <end position="67"/>
    </location>
</feature>
<gene>
    <name evidence="4" type="ORF">TL08_20110</name>
</gene>
<dbReference type="Pfam" id="PF01436">
    <property type="entry name" value="NHL"/>
    <property type="match status" value="3"/>
</dbReference>
<feature type="repeat" description="NHL" evidence="2">
    <location>
        <begin position="154"/>
        <end position="184"/>
    </location>
</feature>
<feature type="repeat" description="NHL" evidence="2">
    <location>
        <begin position="251"/>
        <end position="281"/>
    </location>
</feature>
<dbReference type="InterPro" id="IPR056822">
    <property type="entry name" value="TEN_NHL"/>
</dbReference>
<dbReference type="Gene3D" id="2.60.40.10">
    <property type="entry name" value="Immunoglobulins"/>
    <property type="match status" value="1"/>
</dbReference>
<dbReference type="EMBL" id="CP014859">
    <property type="protein sequence ID" value="AOS64813.1"/>
    <property type="molecule type" value="Genomic_DNA"/>
</dbReference>
<protein>
    <submittedName>
        <fullName evidence="4">NHL repeat protein</fullName>
    </submittedName>
</protein>
<reference evidence="5" key="1">
    <citation type="submission" date="2016-03" db="EMBL/GenBank/DDBJ databases">
        <title>Complete genome sequence of the type strain Actinoalloteichus hymeniacidonis DSM 45092.</title>
        <authorList>
            <person name="Schaffert L."/>
            <person name="Albersmeier A."/>
            <person name="Winkler A."/>
            <person name="Kalinowski J."/>
            <person name="Zotchev S."/>
            <person name="Ruckert C."/>
        </authorList>
    </citation>
    <scope>NUCLEOTIDE SEQUENCE [LARGE SCALE GENOMIC DNA]</scope>
    <source>
        <strain evidence="5">HPA177(T) (DSM 45092(T))</strain>
    </source>
</reference>
<evidence type="ECO:0000313" key="4">
    <source>
        <dbReference type="EMBL" id="AOS64813.1"/>
    </source>
</evidence>
<dbReference type="InterPro" id="IPR000033">
    <property type="entry name" value="LDLR_classB_rpt"/>
</dbReference>
<dbReference type="KEGG" id="ahm:TL08_20110"/>
<dbReference type="PANTHER" id="PTHR46388">
    <property type="entry name" value="NHL REPEAT-CONTAINING PROTEIN 2"/>
    <property type="match status" value="1"/>
</dbReference>
<keyword evidence="5" id="KW-1185">Reference proteome</keyword>
<proteinExistence type="predicted"/>
<dbReference type="Proteomes" id="UP000095210">
    <property type="component" value="Chromosome"/>
</dbReference>
<dbReference type="SUPFAM" id="SSF101898">
    <property type="entry name" value="NHL repeat"/>
    <property type="match status" value="1"/>
</dbReference>
<accession>A0AAC9MYW8</accession>
<dbReference type="GO" id="GO:0005975">
    <property type="term" value="P:carbohydrate metabolic process"/>
    <property type="evidence" value="ECO:0007669"/>
    <property type="project" value="UniProtKB-ARBA"/>
</dbReference>